<keyword evidence="4" id="KW-1185">Reference proteome</keyword>
<evidence type="ECO:0000259" key="2">
    <source>
        <dbReference type="PROSITE" id="PS50206"/>
    </source>
</evidence>
<feature type="chain" id="PRO_5045166743" evidence="1">
    <location>
        <begin position="21"/>
        <end position="131"/>
    </location>
</feature>
<dbReference type="SMART" id="SM00450">
    <property type="entry name" value="RHOD"/>
    <property type="match status" value="1"/>
</dbReference>
<dbReference type="SUPFAM" id="SSF52821">
    <property type="entry name" value="Rhodanese/Cell cycle control phosphatase"/>
    <property type="match status" value="1"/>
</dbReference>
<organism evidence="3 4">
    <name type="scientific">Algoriphagus oliviformis</name>
    <dbReference type="NCBI Taxonomy" id="2811231"/>
    <lineage>
        <taxon>Bacteria</taxon>
        <taxon>Pseudomonadati</taxon>
        <taxon>Bacteroidota</taxon>
        <taxon>Cytophagia</taxon>
        <taxon>Cytophagales</taxon>
        <taxon>Cyclobacteriaceae</taxon>
        <taxon>Algoriphagus</taxon>
    </lineage>
</organism>
<evidence type="ECO:0000256" key="1">
    <source>
        <dbReference type="SAM" id="SignalP"/>
    </source>
</evidence>
<accession>A0ABS3C547</accession>
<dbReference type="EMBL" id="JAFKCT010000006">
    <property type="protein sequence ID" value="MBN7812225.1"/>
    <property type="molecule type" value="Genomic_DNA"/>
</dbReference>
<protein>
    <submittedName>
        <fullName evidence="3">Rhodanese-like domain-containing protein</fullName>
    </submittedName>
</protein>
<dbReference type="InterPro" id="IPR001763">
    <property type="entry name" value="Rhodanese-like_dom"/>
</dbReference>
<dbReference type="PANTHER" id="PTHR43031:SF1">
    <property type="entry name" value="PYRIDINE NUCLEOTIDE-DISULPHIDE OXIDOREDUCTASE"/>
    <property type="match status" value="1"/>
</dbReference>
<feature type="domain" description="Rhodanese" evidence="2">
    <location>
        <begin position="41"/>
        <end position="131"/>
    </location>
</feature>
<gene>
    <name evidence="3" type="ORF">J0A68_14825</name>
</gene>
<sequence>MKTKLLFLFALSLIGTATFAQSAKKDSVNVLSVEQFEKKSSKKNTLIIDVRTPEEVSDGHLAQSINVNFLGEDFAQQIEVLNKKTTYLIYCRTGVKSRKAADLMQKTGFKHVYMLEGGITAWKEAGKPTEK</sequence>
<dbReference type="CDD" id="cd00158">
    <property type="entry name" value="RHOD"/>
    <property type="match status" value="1"/>
</dbReference>
<dbReference type="Pfam" id="PF00581">
    <property type="entry name" value="Rhodanese"/>
    <property type="match status" value="1"/>
</dbReference>
<dbReference type="PANTHER" id="PTHR43031">
    <property type="entry name" value="FAD-DEPENDENT OXIDOREDUCTASE"/>
    <property type="match status" value="1"/>
</dbReference>
<feature type="signal peptide" evidence="1">
    <location>
        <begin position="1"/>
        <end position="20"/>
    </location>
</feature>
<evidence type="ECO:0000313" key="4">
    <source>
        <dbReference type="Proteomes" id="UP000664317"/>
    </source>
</evidence>
<proteinExistence type="predicted"/>
<dbReference type="PROSITE" id="PS50206">
    <property type="entry name" value="RHODANESE_3"/>
    <property type="match status" value="1"/>
</dbReference>
<keyword evidence="1" id="KW-0732">Signal</keyword>
<dbReference type="InterPro" id="IPR036873">
    <property type="entry name" value="Rhodanese-like_dom_sf"/>
</dbReference>
<dbReference type="InterPro" id="IPR050229">
    <property type="entry name" value="GlpE_sulfurtransferase"/>
</dbReference>
<name>A0ABS3C547_9BACT</name>
<dbReference type="Gene3D" id="3.40.250.10">
    <property type="entry name" value="Rhodanese-like domain"/>
    <property type="match status" value="1"/>
</dbReference>
<dbReference type="RefSeq" id="WP_206579000.1">
    <property type="nucleotide sequence ID" value="NZ_JAFKCT010000006.1"/>
</dbReference>
<comment type="caution">
    <text evidence="3">The sequence shown here is derived from an EMBL/GenBank/DDBJ whole genome shotgun (WGS) entry which is preliminary data.</text>
</comment>
<reference evidence="3 4" key="1">
    <citation type="submission" date="2021-03" db="EMBL/GenBank/DDBJ databases">
        <title>novel species isolated from a fishpond in China.</title>
        <authorList>
            <person name="Lu H."/>
            <person name="Cai Z."/>
        </authorList>
    </citation>
    <scope>NUCLEOTIDE SEQUENCE [LARGE SCALE GENOMIC DNA]</scope>
    <source>
        <strain evidence="3 4">H41</strain>
    </source>
</reference>
<evidence type="ECO:0000313" key="3">
    <source>
        <dbReference type="EMBL" id="MBN7812225.1"/>
    </source>
</evidence>
<dbReference type="Proteomes" id="UP000664317">
    <property type="component" value="Unassembled WGS sequence"/>
</dbReference>